<comment type="caution">
    <text evidence="2">The sequence shown here is derived from an EMBL/GenBank/DDBJ whole genome shotgun (WGS) entry which is preliminary data.</text>
</comment>
<protein>
    <submittedName>
        <fullName evidence="2">Uncharacterized protein</fullName>
    </submittedName>
</protein>
<sequence length="120" mass="13720">MLDLYKIWNSMAVPDRKELSTSGTSQLEQLTILIGYLRLEDVLDVYMGSIKHAGESSVVAINKFNRYGYHHHKQWTEEVSGENSPHRHKFQSVEDDPVADENPKQKGASEFSTRPMTHFG</sequence>
<evidence type="ECO:0000256" key="1">
    <source>
        <dbReference type="SAM" id="MobiDB-lite"/>
    </source>
</evidence>
<proteinExistence type="predicted"/>
<feature type="region of interest" description="Disordered" evidence="1">
    <location>
        <begin position="76"/>
        <end position="120"/>
    </location>
</feature>
<organism evidence="2 3">
    <name type="scientific">Datura stramonium</name>
    <name type="common">Jimsonweed</name>
    <name type="synonym">Common thornapple</name>
    <dbReference type="NCBI Taxonomy" id="4076"/>
    <lineage>
        <taxon>Eukaryota</taxon>
        <taxon>Viridiplantae</taxon>
        <taxon>Streptophyta</taxon>
        <taxon>Embryophyta</taxon>
        <taxon>Tracheophyta</taxon>
        <taxon>Spermatophyta</taxon>
        <taxon>Magnoliopsida</taxon>
        <taxon>eudicotyledons</taxon>
        <taxon>Gunneridae</taxon>
        <taxon>Pentapetalae</taxon>
        <taxon>asterids</taxon>
        <taxon>lamiids</taxon>
        <taxon>Solanales</taxon>
        <taxon>Solanaceae</taxon>
        <taxon>Solanoideae</taxon>
        <taxon>Datureae</taxon>
        <taxon>Datura</taxon>
    </lineage>
</organism>
<name>A0ABS8TG36_DATST</name>
<accession>A0ABS8TG36</accession>
<gene>
    <name evidence="2" type="ORF">HAX54_009677</name>
</gene>
<feature type="compositionally biased region" description="Polar residues" evidence="1">
    <location>
        <begin position="110"/>
        <end position="120"/>
    </location>
</feature>
<dbReference type="EMBL" id="JACEIK010001526">
    <property type="protein sequence ID" value="MCD7470098.1"/>
    <property type="molecule type" value="Genomic_DNA"/>
</dbReference>
<keyword evidence="3" id="KW-1185">Reference proteome</keyword>
<evidence type="ECO:0000313" key="2">
    <source>
        <dbReference type="EMBL" id="MCD7470098.1"/>
    </source>
</evidence>
<evidence type="ECO:0000313" key="3">
    <source>
        <dbReference type="Proteomes" id="UP000823775"/>
    </source>
</evidence>
<dbReference type="Proteomes" id="UP000823775">
    <property type="component" value="Unassembled WGS sequence"/>
</dbReference>
<reference evidence="2 3" key="1">
    <citation type="journal article" date="2021" name="BMC Genomics">
        <title>Datura genome reveals duplications of psychoactive alkaloid biosynthetic genes and high mutation rate following tissue culture.</title>
        <authorList>
            <person name="Rajewski A."/>
            <person name="Carter-House D."/>
            <person name="Stajich J."/>
            <person name="Litt A."/>
        </authorList>
    </citation>
    <scope>NUCLEOTIDE SEQUENCE [LARGE SCALE GENOMIC DNA]</scope>
    <source>
        <strain evidence="2">AR-01</strain>
    </source>
</reference>